<dbReference type="AlphaFoldDB" id="A0A832A1D7"/>
<feature type="compositionally biased region" description="Acidic residues" evidence="1">
    <location>
        <begin position="62"/>
        <end position="75"/>
    </location>
</feature>
<reference evidence="2" key="1">
    <citation type="journal article" date="2020" name="mSystems">
        <title>Genome- and Community-Level Interaction Insights into Carbon Utilization and Element Cycling Functions of Hydrothermarchaeota in Hydrothermal Sediment.</title>
        <authorList>
            <person name="Zhou Z."/>
            <person name="Liu Y."/>
            <person name="Xu W."/>
            <person name="Pan J."/>
            <person name="Luo Z.H."/>
            <person name="Li M."/>
        </authorList>
    </citation>
    <scope>NUCLEOTIDE SEQUENCE [LARGE SCALE GENOMIC DNA]</scope>
    <source>
        <strain evidence="2">SpSt-456</strain>
    </source>
</reference>
<feature type="compositionally biased region" description="Acidic residues" evidence="1">
    <location>
        <begin position="113"/>
        <end position="144"/>
    </location>
</feature>
<evidence type="ECO:0000256" key="1">
    <source>
        <dbReference type="SAM" id="MobiDB-lite"/>
    </source>
</evidence>
<evidence type="ECO:0000313" key="2">
    <source>
        <dbReference type="EMBL" id="HFK97395.1"/>
    </source>
</evidence>
<dbReference type="EMBL" id="DSTK01000026">
    <property type="protein sequence ID" value="HFK97395.1"/>
    <property type="molecule type" value="Genomic_DNA"/>
</dbReference>
<feature type="region of interest" description="Disordered" evidence="1">
    <location>
        <begin position="51"/>
        <end position="75"/>
    </location>
</feature>
<feature type="region of interest" description="Disordered" evidence="1">
    <location>
        <begin position="100"/>
        <end position="186"/>
    </location>
</feature>
<sequence>MKDPKKPDRKTDERAAGAGDIRDLFKGIEDLDGSVVEGEDEDVLELDEVVDDGEEGLKDLPDLEDDLTDLGDLDEAETALEEPELEESLFDEEVTVELAPAGKGLERPREPLEETAQDDETASEEDLGEPEEEMPLSDLEDMLEAEAVSAHSPQKESLDDLLAEEAMDVDDVGEPELEPEPLETEVWETDKELEALLRAAEAAEDAVPEPGLEPEVALEPEGEPEPEPEPASGKRAWDEAEPVSTEPVPMESQRPPLEPVRFDAEALGPMQKVPGGESAVPDSGDVAIFGAAAVGTAAAALAMTSTENAEEAMMEERPAMFQPIVDVLEKRLQARVQAMVQKAVAEQLPGIVRRVLQEEIERLSKSLG</sequence>
<name>A0A832A1D7_9BACT</name>
<gene>
    <name evidence="2" type="ORF">ENS06_08760</name>
</gene>
<feature type="compositionally biased region" description="Acidic residues" evidence="1">
    <location>
        <begin position="159"/>
        <end position="186"/>
    </location>
</feature>
<protein>
    <recommendedName>
        <fullName evidence="3">DUF2497 domain-containing protein</fullName>
    </recommendedName>
</protein>
<comment type="caution">
    <text evidence="2">The sequence shown here is derived from an EMBL/GenBank/DDBJ whole genome shotgun (WGS) entry which is preliminary data.</text>
</comment>
<evidence type="ECO:0008006" key="3">
    <source>
        <dbReference type="Google" id="ProtNLM"/>
    </source>
</evidence>
<feature type="region of interest" description="Disordered" evidence="1">
    <location>
        <begin position="201"/>
        <end position="256"/>
    </location>
</feature>
<proteinExistence type="predicted"/>
<accession>A0A832A1D7</accession>
<organism evidence="2">
    <name type="scientific">Desulfacinum infernum</name>
    <dbReference type="NCBI Taxonomy" id="35837"/>
    <lineage>
        <taxon>Bacteria</taxon>
        <taxon>Pseudomonadati</taxon>
        <taxon>Thermodesulfobacteriota</taxon>
        <taxon>Syntrophobacteria</taxon>
        <taxon>Syntrophobacterales</taxon>
        <taxon>Syntrophobacteraceae</taxon>
        <taxon>Desulfacinum</taxon>
    </lineage>
</organism>
<feature type="compositionally biased region" description="Acidic residues" evidence="1">
    <location>
        <begin position="216"/>
        <end position="228"/>
    </location>
</feature>